<evidence type="ECO:0000313" key="4">
    <source>
        <dbReference type="WBParaSite" id="maker-uti_cns_0009497-snap-gene-0.3-mRNA-1"/>
    </source>
</evidence>
<dbReference type="WBParaSite" id="maker-uti_cns_0009497-snap-gene-0.3-mRNA-1">
    <property type="protein sequence ID" value="maker-uti_cns_0009497-snap-gene-0.3-mRNA-1"/>
    <property type="gene ID" value="maker-uti_cns_0009497-snap-gene-0.3"/>
</dbReference>
<feature type="signal peptide" evidence="1">
    <location>
        <begin position="1"/>
        <end position="23"/>
    </location>
</feature>
<dbReference type="AlphaFoldDB" id="A0A1I8I226"/>
<evidence type="ECO:0000256" key="1">
    <source>
        <dbReference type="SAM" id="SignalP"/>
    </source>
</evidence>
<dbReference type="PROSITE" id="PS50835">
    <property type="entry name" value="IG_LIKE"/>
    <property type="match status" value="1"/>
</dbReference>
<dbReference type="Proteomes" id="UP000095280">
    <property type="component" value="Unplaced"/>
</dbReference>
<proteinExistence type="predicted"/>
<keyword evidence="3" id="KW-1185">Reference proteome</keyword>
<sequence length="538" mass="58861">MTVHMKELLCLAIISYCISNSCAIKVSRAEIANAWQSSVYNHPECDCFIRSMDKPGQWAYFLTSDTPDPSGYQWLLLKLTRSVPVRSITVYGRQEVSHRALGIEVLLSEEKPAGLDEDAPNCTAAAFSHSLSGFQHCGFTRNDSSSSLRSHLVHEVTCSAEADVKMGQYVLLRKFVANQTDKMMNFVLLEIEKRDCFRRNRDSSSGCSPADFCRQYQSGCFVEDLSQLKLNEKVMTRARLPGNCRAPAASNCSIRMRNGKGGLGQLSDSILRTFTVRLRMHGADLKCRHSCSGGTAIGTSHTLGVQSAKPCTTHLLLPANTSWTDGAAVNLTADTPGCYWMPISHSCSVQSQRNGNTALQLLSSTNSSSTFSVTVSRSWGSSASILCRVNQSGLFDVTARRELPAVLYRSSGLSIKLPPGRIRSGREAQVTLQTLETGNPPAQHFCSIGGANLKQLRFGGNPEPSHRCWLRTAEGLSTSMTRAQNTPEAQNLGVETLVESEFSLSSTRQMNGGSLECRVSQHGLEDLDGRFTQNVTVY</sequence>
<evidence type="ECO:0000259" key="2">
    <source>
        <dbReference type="PROSITE" id="PS50835"/>
    </source>
</evidence>
<accession>A0A1I8I226</accession>
<feature type="domain" description="Ig-like" evidence="2">
    <location>
        <begin position="418"/>
        <end position="536"/>
    </location>
</feature>
<protein>
    <submittedName>
        <fullName evidence="4">Ig-like domain-containing protein</fullName>
    </submittedName>
</protein>
<name>A0A1I8I226_9PLAT</name>
<keyword evidence="1" id="KW-0732">Signal</keyword>
<feature type="chain" id="PRO_5009320650" evidence="1">
    <location>
        <begin position="24"/>
        <end position="538"/>
    </location>
</feature>
<dbReference type="InterPro" id="IPR007110">
    <property type="entry name" value="Ig-like_dom"/>
</dbReference>
<organism evidence="3 4">
    <name type="scientific">Macrostomum lignano</name>
    <dbReference type="NCBI Taxonomy" id="282301"/>
    <lineage>
        <taxon>Eukaryota</taxon>
        <taxon>Metazoa</taxon>
        <taxon>Spiralia</taxon>
        <taxon>Lophotrochozoa</taxon>
        <taxon>Platyhelminthes</taxon>
        <taxon>Rhabditophora</taxon>
        <taxon>Macrostomorpha</taxon>
        <taxon>Macrostomida</taxon>
        <taxon>Macrostomidae</taxon>
        <taxon>Macrostomum</taxon>
    </lineage>
</organism>
<reference evidence="4" key="1">
    <citation type="submission" date="2016-11" db="UniProtKB">
        <authorList>
            <consortium name="WormBaseParasite"/>
        </authorList>
    </citation>
    <scope>IDENTIFICATION</scope>
</reference>
<evidence type="ECO:0000313" key="3">
    <source>
        <dbReference type="Proteomes" id="UP000095280"/>
    </source>
</evidence>